<reference evidence="2" key="1">
    <citation type="submission" date="2023-03" db="EMBL/GenBank/DDBJ databases">
        <title>Massive genome expansion in bonnet fungi (Mycena s.s.) driven by repeated elements and novel gene families across ecological guilds.</title>
        <authorList>
            <consortium name="Lawrence Berkeley National Laboratory"/>
            <person name="Harder C.B."/>
            <person name="Miyauchi S."/>
            <person name="Viragh M."/>
            <person name="Kuo A."/>
            <person name="Thoen E."/>
            <person name="Andreopoulos B."/>
            <person name="Lu D."/>
            <person name="Skrede I."/>
            <person name="Drula E."/>
            <person name="Henrissat B."/>
            <person name="Morin E."/>
            <person name="Kohler A."/>
            <person name="Barry K."/>
            <person name="LaButti K."/>
            <person name="Morin E."/>
            <person name="Salamov A."/>
            <person name="Lipzen A."/>
            <person name="Mereny Z."/>
            <person name="Hegedus B."/>
            <person name="Baldrian P."/>
            <person name="Stursova M."/>
            <person name="Weitz H."/>
            <person name="Taylor A."/>
            <person name="Grigoriev I.V."/>
            <person name="Nagy L.G."/>
            <person name="Martin F."/>
            <person name="Kauserud H."/>
        </authorList>
    </citation>
    <scope>NUCLEOTIDE SEQUENCE</scope>
    <source>
        <strain evidence="2">CBHHK188m</strain>
    </source>
</reference>
<accession>A0AAD7HCH7</accession>
<feature type="region of interest" description="Disordered" evidence="1">
    <location>
        <begin position="22"/>
        <end position="42"/>
    </location>
</feature>
<proteinExistence type="predicted"/>
<feature type="non-terminal residue" evidence="2">
    <location>
        <position position="125"/>
    </location>
</feature>
<dbReference type="Gene3D" id="3.60.10.10">
    <property type="entry name" value="Endonuclease/exonuclease/phosphatase"/>
    <property type="match status" value="1"/>
</dbReference>
<dbReference type="Proteomes" id="UP001215280">
    <property type="component" value="Unassembled WGS sequence"/>
</dbReference>
<dbReference type="AlphaFoldDB" id="A0AAD7HCH7"/>
<feature type="compositionally biased region" description="Polar residues" evidence="1">
    <location>
        <begin position="32"/>
        <end position="42"/>
    </location>
</feature>
<evidence type="ECO:0008006" key="4">
    <source>
        <dbReference type="Google" id="ProtNLM"/>
    </source>
</evidence>
<evidence type="ECO:0000313" key="2">
    <source>
        <dbReference type="EMBL" id="KAJ7717617.1"/>
    </source>
</evidence>
<protein>
    <recommendedName>
        <fullName evidence="4">Endonuclease/exonuclease/phosphatase domain-containing protein</fullName>
    </recommendedName>
</protein>
<dbReference type="InterPro" id="IPR036691">
    <property type="entry name" value="Endo/exonu/phosph_ase_sf"/>
</dbReference>
<dbReference type="SUPFAM" id="SSF56219">
    <property type="entry name" value="DNase I-like"/>
    <property type="match status" value="1"/>
</dbReference>
<organism evidence="2 3">
    <name type="scientific">Mycena maculata</name>
    <dbReference type="NCBI Taxonomy" id="230809"/>
    <lineage>
        <taxon>Eukaryota</taxon>
        <taxon>Fungi</taxon>
        <taxon>Dikarya</taxon>
        <taxon>Basidiomycota</taxon>
        <taxon>Agaricomycotina</taxon>
        <taxon>Agaricomycetes</taxon>
        <taxon>Agaricomycetidae</taxon>
        <taxon>Agaricales</taxon>
        <taxon>Marasmiineae</taxon>
        <taxon>Mycenaceae</taxon>
        <taxon>Mycena</taxon>
    </lineage>
</organism>
<evidence type="ECO:0000256" key="1">
    <source>
        <dbReference type="SAM" id="MobiDB-lite"/>
    </source>
</evidence>
<comment type="caution">
    <text evidence="2">The sequence shown here is derived from an EMBL/GenBank/DDBJ whole genome shotgun (WGS) entry which is preliminary data.</text>
</comment>
<evidence type="ECO:0000313" key="3">
    <source>
        <dbReference type="Proteomes" id="UP001215280"/>
    </source>
</evidence>
<name>A0AAD7HCH7_9AGAR</name>
<keyword evidence="3" id="KW-1185">Reference proteome</keyword>
<feature type="non-terminal residue" evidence="2">
    <location>
        <position position="1"/>
    </location>
</feature>
<sequence length="125" mass="13750">RYDEAITFCSSNPAKPCYGGGDLNARTKSKSPENSPFMRSSIDATSTTRGNRLLELWGDCRMSILNGSPYDTAGCAVWTSYQAMGKSVIDYMFALNSGLQFVKSFTVQPKNGWSDHCATTLRLDI</sequence>
<gene>
    <name evidence="2" type="ORF">DFH07DRAFT_688408</name>
</gene>
<dbReference type="EMBL" id="JARJLG010000315">
    <property type="protein sequence ID" value="KAJ7717617.1"/>
    <property type="molecule type" value="Genomic_DNA"/>
</dbReference>